<proteinExistence type="predicted"/>
<keyword evidence="4 7" id="KW-0418">Kinase</keyword>
<evidence type="ECO:0000256" key="4">
    <source>
        <dbReference type="ARBA" id="ARBA00022777"/>
    </source>
</evidence>
<evidence type="ECO:0000256" key="3">
    <source>
        <dbReference type="ARBA" id="ARBA00022679"/>
    </source>
</evidence>
<organism evidence="7 8">
    <name type="scientific">Eubacterium ramulus ATCC 29099</name>
    <dbReference type="NCBI Taxonomy" id="1256908"/>
    <lineage>
        <taxon>Bacteria</taxon>
        <taxon>Bacillati</taxon>
        <taxon>Bacillota</taxon>
        <taxon>Clostridia</taxon>
        <taxon>Eubacteriales</taxon>
        <taxon>Eubacteriaceae</taxon>
        <taxon>Eubacterium</taxon>
    </lineage>
</organism>
<evidence type="ECO:0000256" key="5">
    <source>
        <dbReference type="ARBA" id="ARBA00023012"/>
    </source>
</evidence>
<dbReference type="EMBL" id="AWVJ01000161">
    <property type="protein sequence ID" value="ERK43075.1"/>
    <property type="molecule type" value="Genomic_DNA"/>
</dbReference>
<keyword evidence="5" id="KW-0902">Two-component regulatory system</keyword>
<dbReference type="PANTHER" id="PTHR24421:SF10">
    <property type="entry name" value="NITRATE_NITRITE SENSOR PROTEIN NARQ"/>
    <property type="match status" value="1"/>
</dbReference>
<dbReference type="eggNOG" id="COG4585">
    <property type="taxonomic scope" value="Bacteria"/>
</dbReference>
<dbReference type="GO" id="GO:0000160">
    <property type="term" value="P:phosphorelay signal transduction system"/>
    <property type="evidence" value="ECO:0007669"/>
    <property type="project" value="UniProtKB-KW"/>
</dbReference>
<sequence length="279" mass="31176">MYELSQYLLHSSIQYLAEAEQALASPPDGVVPIAHAENTYQFPDQTIWKFEKRIVTDRYKETYTQLTAADVTQLHQALTQFAIDNHKLAQDAEKLKELSKTVEAVAREKEALAAKSAMHDSLASCITVTKQFLAGDLDRISAEVVLREWEKSIAFRDSVLEPAKDSLYHAAKSSGVTIRITGKIPDGDMSELIYTAMQVCLTNAVQYAKATELAACIRKNDDIITVMIRNNGKQPEQPVREGGGLTNLRRRIEAAGGTMRIQSLPEFILCIEIPKRKHE</sequence>
<dbReference type="InterPro" id="IPR036890">
    <property type="entry name" value="HATPase_C_sf"/>
</dbReference>
<evidence type="ECO:0000313" key="8">
    <source>
        <dbReference type="Proteomes" id="UP000016608"/>
    </source>
</evidence>
<evidence type="ECO:0000313" key="7">
    <source>
        <dbReference type="EMBL" id="ERK43075.1"/>
    </source>
</evidence>
<dbReference type="Proteomes" id="UP000016608">
    <property type="component" value="Unassembled WGS sequence"/>
</dbReference>
<evidence type="ECO:0000256" key="6">
    <source>
        <dbReference type="SAM" id="Coils"/>
    </source>
</evidence>
<keyword evidence="3" id="KW-0808">Transferase</keyword>
<accession>U2NY98</accession>
<dbReference type="GO" id="GO:0004673">
    <property type="term" value="F:protein histidine kinase activity"/>
    <property type="evidence" value="ECO:0007669"/>
    <property type="project" value="UniProtKB-EC"/>
</dbReference>
<dbReference type="CDD" id="cd16917">
    <property type="entry name" value="HATPase_UhpB-NarQ-NarX-like"/>
    <property type="match status" value="1"/>
</dbReference>
<protein>
    <recommendedName>
        <fullName evidence="2">histidine kinase</fullName>
        <ecNumber evidence="2">2.7.13.3</ecNumber>
    </recommendedName>
</protein>
<evidence type="ECO:0000256" key="2">
    <source>
        <dbReference type="ARBA" id="ARBA00012438"/>
    </source>
</evidence>
<reference evidence="7 8" key="1">
    <citation type="submission" date="2013-06" db="EMBL/GenBank/DDBJ databases">
        <authorList>
            <person name="Weinstock G."/>
            <person name="Sodergren E."/>
            <person name="Lobos E.A."/>
            <person name="Fulton L."/>
            <person name="Fulton R."/>
            <person name="Courtney L."/>
            <person name="Fronick C."/>
            <person name="O'Laughlin M."/>
            <person name="Godfrey J."/>
            <person name="Wilson R.M."/>
            <person name="Miner T."/>
            <person name="Farmer C."/>
            <person name="Delehaunty K."/>
            <person name="Cordes M."/>
            <person name="Minx P."/>
            <person name="Tomlinson C."/>
            <person name="Chen J."/>
            <person name="Wollam A."/>
            <person name="Pepin K.H."/>
            <person name="Bhonagiri V."/>
            <person name="Zhang X."/>
            <person name="Warren W."/>
            <person name="Mitreva M."/>
            <person name="Mardis E.R."/>
            <person name="Wilson R.K."/>
        </authorList>
    </citation>
    <scope>NUCLEOTIDE SEQUENCE [LARGE SCALE GENOMIC DNA]</scope>
    <source>
        <strain evidence="7 8">ATCC 29099</strain>
    </source>
</reference>
<dbReference type="Gene3D" id="3.30.565.10">
    <property type="entry name" value="Histidine kinase-like ATPase, C-terminal domain"/>
    <property type="match status" value="1"/>
</dbReference>
<gene>
    <name evidence="7" type="ORF">HMPREF0373_02596</name>
</gene>
<dbReference type="HOGENOM" id="CLU_052468_0_0_9"/>
<name>U2NY98_EUBRA</name>
<comment type="caution">
    <text evidence="7">The sequence shown here is derived from an EMBL/GenBank/DDBJ whole genome shotgun (WGS) entry which is preliminary data.</text>
</comment>
<comment type="catalytic activity">
    <reaction evidence="1">
        <text>ATP + protein L-histidine = ADP + protein N-phospho-L-histidine.</text>
        <dbReference type="EC" id="2.7.13.3"/>
    </reaction>
</comment>
<dbReference type="PANTHER" id="PTHR24421">
    <property type="entry name" value="NITRATE/NITRITE SENSOR PROTEIN NARX-RELATED"/>
    <property type="match status" value="1"/>
</dbReference>
<feature type="coiled-coil region" evidence="6">
    <location>
        <begin position="88"/>
        <end position="115"/>
    </location>
</feature>
<dbReference type="SUPFAM" id="SSF55874">
    <property type="entry name" value="ATPase domain of HSP90 chaperone/DNA topoisomerase II/histidine kinase"/>
    <property type="match status" value="1"/>
</dbReference>
<dbReference type="EC" id="2.7.13.3" evidence="2"/>
<evidence type="ECO:0000256" key="1">
    <source>
        <dbReference type="ARBA" id="ARBA00000085"/>
    </source>
</evidence>
<dbReference type="PATRIC" id="fig|1256908.3.peg.2387"/>
<keyword evidence="6" id="KW-0175">Coiled coil</keyword>
<dbReference type="InterPro" id="IPR050482">
    <property type="entry name" value="Sensor_HK_TwoCompSys"/>
</dbReference>
<keyword evidence="8" id="KW-1185">Reference proteome</keyword>
<dbReference type="AlphaFoldDB" id="U2NY98"/>